<dbReference type="Proteomes" id="UP000053989">
    <property type="component" value="Unassembled WGS sequence"/>
</dbReference>
<dbReference type="EMBL" id="KN822108">
    <property type="protein sequence ID" value="KIM56932.1"/>
    <property type="molecule type" value="Genomic_DNA"/>
</dbReference>
<dbReference type="HOGENOM" id="CLU_2098256_0_0_1"/>
<protein>
    <submittedName>
        <fullName evidence="1">Uncharacterized protein</fullName>
    </submittedName>
</protein>
<gene>
    <name evidence="1" type="ORF">SCLCIDRAFT_1219966</name>
</gene>
<keyword evidence="2" id="KW-1185">Reference proteome</keyword>
<sequence length="116" mass="13225">MIMTLFYSTDLPYALLPFPTIPVAGRASRGFIDRRFIALSSPVSTVAVELLGRGRMIFWSQAYWYPSAAGSSLALEGAVGMVHLQKDMKRSVQTCRHQRPVRRCYNWSRIREVPIF</sequence>
<dbReference type="InParanoid" id="A0A0C2ZWU3"/>
<organism evidence="1 2">
    <name type="scientific">Scleroderma citrinum Foug A</name>
    <dbReference type="NCBI Taxonomy" id="1036808"/>
    <lineage>
        <taxon>Eukaryota</taxon>
        <taxon>Fungi</taxon>
        <taxon>Dikarya</taxon>
        <taxon>Basidiomycota</taxon>
        <taxon>Agaricomycotina</taxon>
        <taxon>Agaricomycetes</taxon>
        <taxon>Agaricomycetidae</taxon>
        <taxon>Boletales</taxon>
        <taxon>Sclerodermatineae</taxon>
        <taxon>Sclerodermataceae</taxon>
        <taxon>Scleroderma</taxon>
    </lineage>
</organism>
<dbReference type="AlphaFoldDB" id="A0A0C2ZWU3"/>
<evidence type="ECO:0000313" key="1">
    <source>
        <dbReference type="EMBL" id="KIM56932.1"/>
    </source>
</evidence>
<name>A0A0C2ZWU3_9AGAM</name>
<evidence type="ECO:0000313" key="2">
    <source>
        <dbReference type="Proteomes" id="UP000053989"/>
    </source>
</evidence>
<reference evidence="1 2" key="1">
    <citation type="submission" date="2014-04" db="EMBL/GenBank/DDBJ databases">
        <authorList>
            <consortium name="DOE Joint Genome Institute"/>
            <person name="Kuo A."/>
            <person name="Kohler A."/>
            <person name="Nagy L.G."/>
            <person name="Floudas D."/>
            <person name="Copeland A."/>
            <person name="Barry K.W."/>
            <person name="Cichocki N."/>
            <person name="Veneault-Fourrey C."/>
            <person name="LaButti K."/>
            <person name="Lindquist E.A."/>
            <person name="Lipzen A."/>
            <person name="Lundell T."/>
            <person name="Morin E."/>
            <person name="Murat C."/>
            <person name="Sun H."/>
            <person name="Tunlid A."/>
            <person name="Henrissat B."/>
            <person name="Grigoriev I.V."/>
            <person name="Hibbett D.S."/>
            <person name="Martin F."/>
            <person name="Nordberg H.P."/>
            <person name="Cantor M.N."/>
            <person name="Hua S.X."/>
        </authorList>
    </citation>
    <scope>NUCLEOTIDE SEQUENCE [LARGE SCALE GENOMIC DNA]</scope>
    <source>
        <strain evidence="1 2">Foug A</strain>
    </source>
</reference>
<proteinExistence type="predicted"/>
<accession>A0A0C2ZWU3</accession>
<reference evidence="2" key="2">
    <citation type="submission" date="2015-01" db="EMBL/GenBank/DDBJ databases">
        <title>Evolutionary Origins and Diversification of the Mycorrhizal Mutualists.</title>
        <authorList>
            <consortium name="DOE Joint Genome Institute"/>
            <consortium name="Mycorrhizal Genomics Consortium"/>
            <person name="Kohler A."/>
            <person name="Kuo A."/>
            <person name="Nagy L.G."/>
            <person name="Floudas D."/>
            <person name="Copeland A."/>
            <person name="Barry K.W."/>
            <person name="Cichocki N."/>
            <person name="Veneault-Fourrey C."/>
            <person name="LaButti K."/>
            <person name="Lindquist E.A."/>
            <person name="Lipzen A."/>
            <person name="Lundell T."/>
            <person name="Morin E."/>
            <person name="Murat C."/>
            <person name="Riley R."/>
            <person name="Ohm R."/>
            <person name="Sun H."/>
            <person name="Tunlid A."/>
            <person name="Henrissat B."/>
            <person name="Grigoriev I.V."/>
            <person name="Hibbett D.S."/>
            <person name="Martin F."/>
        </authorList>
    </citation>
    <scope>NUCLEOTIDE SEQUENCE [LARGE SCALE GENOMIC DNA]</scope>
    <source>
        <strain evidence="2">Foug A</strain>
    </source>
</reference>